<organism evidence="8 9">
    <name type="scientific">Methanothermobacter tenebrarum</name>
    <dbReference type="NCBI Taxonomy" id="680118"/>
    <lineage>
        <taxon>Archaea</taxon>
        <taxon>Methanobacteriati</taxon>
        <taxon>Methanobacteriota</taxon>
        <taxon>Methanomada group</taxon>
        <taxon>Methanobacteria</taxon>
        <taxon>Methanobacteriales</taxon>
        <taxon>Methanobacteriaceae</taxon>
        <taxon>Methanothermobacter</taxon>
    </lineage>
</organism>
<dbReference type="GeneID" id="71964594"/>
<evidence type="ECO:0000256" key="1">
    <source>
        <dbReference type="ARBA" id="ARBA00004651"/>
    </source>
</evidence>
<feature type="transmembrane region" description="Helical" evidence="7">
    <location>
        <begin position="63"/>
        <end position="87"/>
    </location>
</feature>
<dbReference type="PANTHER" id="PTHR43299">
    <property type="entry name" value="UPF0718 PROTEIN YRAQ"/>
    <property type="match status" value="1"/>
</dbReference>
<sequence length="350" mass="37346">MVCDEHNRNPTSRIICLGEYLSAHVLTCLVPAFFIAGAISVFLSKEAVLKYLGPQAKKIVSYGVASVSGSILAVCSCTILPLFAGILRRGAGLGPATTFLYSSPAINILAIVYTAAVLGYDLGAARAIGAISMSLVIGFIMATIFRGEEKKRTTSMAAAVSEKVEGGLLGKLSVFSLLVLILVVGASKIAPTPKVVSLLLFIVLLIVCLLKWFTTEDIREWLGETWSFFKMIFPLLLVGVFIAGILQVILPQRIVEVYLGGEGILPNLFASIIGALMYFATLTEVPIIKTLMNLGMGRGPALTLLLAGPSLSLPNMMVIGRIMGIKKLIVYILLVVIISALVGYAYGNIF</sequence>
<dbReference type="RefSeq" id="WP_248564599.1">
    <property type="nucleotide sequence ID" value="NZ_AP025698.1"/>
</dbReference>
<keyword evidence="6 7" id="KW-0472">Membrane</keyword>
<feature type="transmembrane region" description="Helical" evidence="7">
    <location>
        <begin position="195"/>
        <end position="214"/>
    </location>
</feature>
<gene>
    <name evidence="8" type="ORF">MTTB_01010</name>
</gene>
<feature type="transmembrane region" description="Helical" evidence="7">
    <location>
        <begin position="328"/>
        <end position="347"/>
    </location>
</feature>
<evidence type="ECO:0000313" key="8">
    <source>
        <dbReference type="EMBL" id="BDH78722.1"/>
    </source>
</evidence>
<reference evidence="8 9" key="1">
    <citation type="submission" date="2022-04" db="EMBL/GenBank/DDBJ databases">
        <title>Complete genome of Methanothermobacter tenebrarum strain RMAS.</title>
        <authorList>
            <person name="Nakamura K."/>
            <person name="Oshima K."/>
            <person name="Hattori M."/>
            <person name="Kamagata Y."/>
            <person name="Takamizawa K."/>
        </authorList>
    </citation>
    <scope>NUCLEOTIDE SEQUENCE [LARGE SCALE GENOMIC DNA]</scope>
    <source>
        <strain evidence="8 9">RMAS</strain>
    </source>
</reference>
<accession>A0ABM7YBW6</accession>
<feature type="transmembrane region" description="Helical" evidence="7">
    <location>
        <begin position="99"/>
        <end position="118"/>
    </location>
</feature>
<feature type="transmembrane region" description="Helical" evidence="7">
    <location>
        <begin position="269"/>
        <end position="288"/>
    </location>
</feature>
<evidence type="ECO:0000256" key="6">
    <source>
        <dbReference type="ARBA" id="ARBA00023136"/>
    </source>
</evidence>
<comment type="similarity">
    <text evidence="2">Belongs to the UPF0718 family.</text>
</comment>
<evidence type="ECO:0000256" key="2">
    <source>
        <dbReference type="ARBA" id="ARBA00006386"/>
    </source>
</evidence>
<evidence type="ECO:0000256" key="4">
    <source>
        <dbReference type="ARBA" id="ARBA00022692"/>
    </source>
</evidence>
<evidence type="ECO:0000256" key="7">
    <source>
        <dbReference type="SAM" id="Phobius"/>
    </source>
</evidence>
<protein>
    <submittedName>
        <fullName evidence="8">Permease</fullName>
    </submittedName>
</protein>
<feature type="transmembrane region" description="Helical" evidence="7">
    <location>
        <begin position="226"/>
        <end position="249"/>
    </location>
</feature>
<proteinExistence type="inferred from homology"/>
<keyword evidence="5 7" id="KW-1133">Transmembrane helix</keyword>
<keyword evidence="9" id="KW-1185">Reference proteome</keyword>
<dbReference type="Proteomes" id="UP000831817">
    <property type="component" value="Chromosome"/>
</dbReference>
<name>A0ABM7YBW6_9EURY</name>
<feature type="transmembrane region" description="Helical" evidence="7">
    <location>
        <begin position="124"/>
        <end position="147"/>
    </location>
</feature>
<comment type="subcellular location">
    <subcellularLocation>
        <location evidence="1">Cell membrane</location>
        <topology evidence="1">Multi-pass membrane protein</topology>
    </subcellularLocation>
</comment>
<feature type="transmembrane region" description="Helical" evidence="7">
    <location>
        <begin position="21"/>
        <end position="43"/>
    </location>
</feature>
<keyword evidence="4 7" id="KW-0812">Transmembrane</keyword>
<dbReference type="Pfam" id="PF03773">
    <property type="entry name" value="ArsP_1"/>
    <property type="match status" value="1"/>
</dbReference>
<evidence type="ECO:0000256" key="5">
    <source>
        <dbReference type="ARBA" id="ARBA00022989"/>
    </source>
</evidence>
<feature type="transmembrane region" description="Helical" evidence="7">
    <location>
        <begin position="168"/>
        <end position="189"/>
    </location>
</feature>
<keyword evidence="3" id="KW-1003">Cell membrane</keyword>
<dbReference type="EMBL" id="AP025698">
    <property type="protein sequence ID" value="BDH78722.1"/>
    <property type="molecule type" value="Genomic_DNA"/>
</dbReference>
<feature type="transmembrane region" description="Helical" evidence="7">
    <location>
        <begin position="300"/>
        <end position="322"/>
    </location>
</feature>
<dbReference type="InterPro" id="IPR005524">
    <property type="entry name" value="DUF318"/>
</dbReference>
<evidence type="ECO:0000256" key="3">
    <source>
        <dbReference type="ARBA" id="ARBA00022475"/>
    </source>
</evidence>
<dbReference type="PANTHER" id="PTHR43299:SF1">
    <property type="entry name" value="UPF0718 PROTEIN YRAQ"/>
    <property type="match status" value="1"/>
</dbReference>
<evidence type="ECO:0000313" key="9">
    <source>
        <dbReference type="Proteomes" id="UP000831817"/>
    </source>
</evidence>